<gene>
    <name evidence="1" type="ORF">SAC12B_0041</name>
</gene>
<keyword evidence="2" id="KW-1185">Reference proteome</keyword>
<reference evidence="1" key="1">
    <citation type="submission" date="2019-02" db="EMBL/GenBank/DDBJ databases">
        <title>Isolation of virulent Lactobacillus brevis phages.</title>
        <authorList>
            <person name="Feyereisen M."/>
            <person name="Mahony J."/>
            <person name="O'Sullivan T."/>
            <person name="van Sinderen D."/>
        </authorList>
    </citation>
    <scope>NUCLEOTIDE SEQUENCE [LARGE SCALE GENOMIC DNA]</scope>
</reference>
<evidence type="ECO:0000313" key="2">
    <source>
        <dbReference type="Proteomes" id="UP000306187"/>
    </source>
</evidence>
<proteinExistence type="predicted"/>
<name>A0A4Y5FG11_9CAUD</name>
<accession>A0A4Y5FG11</accession>
<dbReference type="EMBL" id="MK504446">
    <property type="protein sequence ID" value="QBJ03830.1"/>
    <property type="molecule type" value="Genomic_DNA"/>
</dbReference>
<organism evidence="1 2">
    <name type="scientific">Lactobacillus phage SAC12B</name>
    <dbReference type="NCBI Taxonomy" id="2510941"/>
    <lineage>
        <taxon>Viruses</taxon>
        <taxon>Duplodnaviria</taxon>
        <taxon>Heunggongvirae</taxon>
        <taxon>Uroviricota</taxon>
        <taxon>Caudoviricetes</taxon>
        <taxon>Herelleviridae</taxon>
        <taxon>Tybeckvirus</taxon>
        <taxon>Tybeckvirus SAC12B</taxon>
    </lineage>
</organism>
<sequence length="79" mass="9004">MLELKTNDLSGLFILTGKELITEAKVDYDAFSDKTTPFSSWFPNDFIKPDKVYSCNSTLDDIEQINIRSNSIKKLTIKP</sequence>
<evidence type="ECO:0000313" key="1">
    <source>
        <dbReference type="EMBL" id="QBJ03830.1"/>
    </source>
</evidence>
<protein>
    <submittedName>
        <fullName evidence="1">Uncharacterized protein</fullName>
    </submittedName>
</protein>
<dbReference type="Proteomes" id="UP000306187">
    <property type="component" value="Segment"/>
</dbReference>